<dbReference type="InterPro" id="IPR001387">
    <property type="entry name" value="Cro/C1-type_HTH"/>
</dbReference>
<evidence type="ECO:0000313" key="7">
    <source>
        <dbReference type="Proteomes" id="UP001056201"/>
    </source>
</evidence>
<sequence>MPPPTETAATPIPAGRKLFVGARLRRLREQRALSQQQLAQRLGLSLSYVSQIENDQRPVTAAVQLKLAEVFGAEAAQFAEHEQHRLLAELDGALNDRRLLATPVPAPQLARMVAQAPELVQAFLELHQRHLRLQEEHAQTIDRFYGELGGDHLRGPIAPPPHEAVREHFNRLENYVDALDRAAEDLAMRLDLQPGQRAAALRALLQQQCGIEVVATPAMGADGSLRRYERARRRLHVPARLSDAQQAYQMATQYALVACREAIDTVVAAASFADADTRALAVQGLAHYFAGALMLPYRAFLAQARAVRYDIELLAQQFQVSFETVCHRLSTLQRPGERGVPVYFVRVDQAGNISKRQSATAFHFARHGGACPLWQVHEAFTQPGRILTQVAEMPDGTRFFGIARTIERGGGGYQARRKLFAVGLGCELAHAHALVYADGLNLAAPQPVVPIGPGCRVCPRADCVQRAFPPAGKPLVVESDSESLVSYRFAGGSVT</sequence>
<reference evidence="6" key="1">
    <citation type="submission" date="2022-05" db="EMBL/GenBank/DDBJ databases">
        <title>An RpoN-dependent PEP-CTERM gene is involved in floc formation of an Aquincola tertiaricarbonis strain.</title>
        <authorList>
            <person name="Qiu D."/>
            <person name="Xia M."/>
        </authorList>
    </citation>
    <scope>NUCLEOTIDE SEQUENCE</scope>
    <source>
        <strain evidence="6">RN12</strain>
    </source>
</reference>
<dbReference type="CDD" id="cd00093">
    <property type="entry name" value="HTH_XRE"/>
    <property type="match status" value="1"/>
</dbReference>
<dbReference type="RefSeq" id="WP_250197990.1">
    <property type="nucleotide sequence ID" value="NZ_CP097636.1"/>
</dbReference>
<evidence type="ECO:0000256" key="3">
    <source>
        <dbReference type="ARBA" id="ARBA00023125"/>
    </source>
</evidence>
<keyword evidence="2" id="KW-0805">Transcription regulation</keyword>
<dbReference type="InterPro" id="IPR010359">
    <property type="entry name" value="IrrE_HExxH"/>
</dbReference>
<proteinExistence type="inferred from homology"/>
<dbReference type="PANTHER" id="PTHR46797">
    <property type="entry name" value="HTH-TYPE TRANSCRIPTIONAL REGULATOR"/>
    <property type="match status" value="1"/>
</dbReference>
<dbReference type="SMART" id="SM00530">
    <property type="entry name" value="HTH_XRE"/>
    <property type="match status" value="1"/>
</dbReference>
<name>A0ABY4SCD4_AQUTE</name>
<dbReference type="Pfam" id="PF09856">
    <property type="entry name" value="ScfRs"/>
    <property type="match status" value="1"/>
</dbReference>
<keyword evidence="3" id="KW-0238">DNA-binding</keyword>
<dbReference type="Gene3D" id="1.10.260.40">
    <property type="entry name" value="lambda repressor-like DNA-binding domains"/>
    <property type="match status" value="1"/>
</dbReference>
<evidence type="ECO:0000256" key="4">
    <source>
        <dbReference type="ARBA" id="ARBA00023163"/>
    </source>
</evidence>
<dbReference type="Pfam" id="PF06114">
    <property type="entry name" value="Peptidase_M78"/>
    <property type="match status" value="1"/>
</dbReference>
<dbReference type="PIRSF" id="PIRSF019251">
    <property type="entry name" value="Rv0465c"/>
    <property type="match status" value="1"/>
</dbReference>
<dbReference type="PANTHER" id="PTHR46797:SF23">
    <property type="entry name" value="HTH-TYPE TRANSCRIPTIONAL REGULATOR SUTR"/>
    <property type="match status" value="1"/>
</dbReference>
<dbReference type="InterPro" id="IPR018653">
    <property type="entry name" value="ScfR_C"/>
</dbReference>
<dbReference type="InterPro" id="IPR050807">
    <property type="entry name" value="TransReg_Diox_bact_type"/>
</dbReference>
<comment type="similarity">
    <text evidence="1">Belongs to the short-chain fatty acyl-CoA assimilation regulator (ScfR) family.</text>
</comment>
<dbReference type="InterPro" id="IPR010982">
    <property type="entry name" value="Lambda_DNA-bd_dom_sf"/>
</dbReference>
<gene>
    <name evidence="6" type="ORF">MW290_29930</name>
</gene>
<accession>A0ABY4SCD4</accession>
<evidence type="ECO:0000259" key="5">
    <source>
        <dbReference type="PROSITE" id="PS50943"/>
    </source>
</evidence>
<dbReference type="Pfam" id="PF13560">
    <property type="entry name" value="HTH_31"/>
    <property type="match status" value="1"/>
</dbReference>
<dbReference type="EMBL" id="CP097636">
    <property type="protein sequence ID" value="URI09767.1"/>
    <property type="molecule type" value="Genomic_DNA"/>
</dbReference>
<dbReference type="SUPFAM" id="SSF47413">
    <property type="entry name" value="lambda repressor-like DNA-binding domains"/>
    <property type="match status" value="1"/>
</dbReference>
<protein>
    <submittedName>
        <fullName evidence="6">Short-chain fatty acyl-CoA regulator family protein</fullName>
    </submittedName>
</protein>
<keyword evidence="4" id="KW-0804">Transcription</keyword>
<organism evidence="6 7">
    <name type="scientific">Aquincola tertiaricarbonis</name>
    <dbReference type="NCBI Taxonomy" id="391953"/>
    <lineage>
        <taxon>Bacteria</taxon>
        <taxon>Pseudomonadati</taxon>
        <taxon>Pseudomonadota</taxon>
        <taxon>Betaproteobacteria</taxon>
        <taxon>Burkholderiales</taxon>
        <taxon>Sphaerotilaceae</taxon>
        <taxon>Aquincola</taxon>
    </lineage>
</organism>
<evidence type="ECO:0000313" key="6">
    <source>
        <dbReference type="EMBL" id="URI09767.1"/>
    </source>
</evidence>
<feature type="domain" description="HTH cro/C1-type" evidence="5">
    <location>
        <begin position="24"/>
        <end position="78"/>
    </location>
</feature>
<keyword evidence="7" id="KW-1185">Reference proteome</keyword>
<dbReference type="InterPro" id="IPR026281">
    <property type="entry name" value="HTH_RamB"/>
</dbReference>
<evidence type="ECO:0000256" key="2">
    <source>
        <dbReference type="ARBA" id="ARBA00023015"/>
    </source>
</evidence>
<evidence type="ECO:0000256" key="1">
    <source>
        <dbReference type="ARBA" id="ARBA00007227"/>
    </source>
</evidence>
<dbReference type="PROSITE" id="PS50943">
    <property type="entry name" value="HTH_CROC1"/>
    <property type="match status" value="1"/>
</dbReference>
<dbReference type="Proteomes" id="UP001056201">
    <property type="component" value="Chromosome 2"/>
</dbReference>